<evidence type="ECO:0000313" key="2">
    <source>
        <dbReference type="EMBL" id="CAB4311860.1"/>
    </source>
</evidence>
<proteinExistence type="predicted"/>
<keyword evidence="3" id="KW-1185">Reference proteome</keyword>
<sequence>MGAWEDDLLVSMCLSSPLSPLPSPLSITFNKGSRLSNHGSASASASAIGSSHTKDKYPKSRRIYSPRSEPKYHKIEAKPCDTCSRTLPLGVCVIIWQEK</sequence>
<name>A0A6J5XDC5_PRUAR</name>
<feature type="compositionally biased region" description="Low complexity" evidence="1">
    <location>
        <begin position="39"/>
        <end position="51"/>
    </location>
</feature>
<dbReference type="Proteomes" id="UP000507245">
    <property type="component" value="Unassembled WGS sequence"/>
</dbReference>
<evidence type="ECO:0000313" key="3">
    <source>
        <dbReference type="Proteomes" id="UP000507245"/>
    </source>
</evidence>
<evidence type="ECO:0000256" key="1">
    <source>
        <dbReference type="SAM" id="MobiDB-lite"/>
    </source>
</evidence>
<reference evidence="3" key="1">
    <citation type="journal article" date="2020" name="Genome Biol.">
        <title>Gamete binning: chromosome-level and haplotype-resolved genome assembly enabled by high-throughput single-cell sequencing of gamete genomes.</title>
        <authorList>
            <person name="Campoy J.A."/>
            <person name="Sun H."/>
            <person name="Goel M."/>
            <person name="Jiao W.-B."/>
            <person name="Folz-Donahue K."/>
            <person name="Wang N."/>
            <person name="Rubio M."/>
            <person name="Liu C."/>
            <person name="Kukat C."/>
            <person name="Ruiz D."/>
            <person name="Huettel B."/>
            <person name="Schneeberger K."/>
        </authorList>
    </citation>
    <scope>NUCLEOTIDE SEQUENCE [LARGE SCALE GENOMIC DNA]</scope>
    <source>
        <strain evidence="3">cv. Rojo Pasion</strain>
    </source>
</reference>
<protein>
    <submittedName>
        <fullName evidence="2">Uncharacterized protein</fullName>
    </submittedName>
</protein>
<organism evidence="2 3">
    <name type="scientific">Prunus armeniaca</name>
    <name type="common">Apricot</name>
    <name type="synonym">Armeniaca vulgaris</name>
    <dbReference type="NCBI Taxonomy" id="36596"/>
    <lineage>
        <taxon>Eukaryota</taxon>
        <taxon>Viridiplantae</taxon>
        <taxon>Streptophyta</taxon>
        <taxon>Embryophyta</taxon>
        <taxon>Tracheophyta</taxon>
        <taxon>Spermatophyta</taxon>
        <taxon>Magnoliopsida</taxon>
        <taxon>eudicotyledons</taxon>
        <taxon>Gunneridae</taxon>
        <taxon>Pentapetalae</taxon>
        <taxon>rosids</taxon>
        <taxon>fabids</taxon>
        <taxon>Rosales</taxon>
        <taxon>Rosaceae</taxon>
        <taxon>Amygdaloideae</taxon>
        <taxon>Amygdaleae</taxon>
        <taxon>Prunus</taxon>
    </lineage>
</organism>
<feature type="region of interest" description="Disordered" evidence="1">
    <location>
        <begin position="35"/>
        <end position="68"/>
    </location>
</feature>
<dbReference type="AlphaFoldDB" id="A0A6J5XDC5"/>
<dbReference type="EMBL" id="CAEKKB010000005">
    <property type="protein sequence ID" value="CAB4311860.1"/>
    <property type="molecule type" value="Genomic_DNA"/>
</dbReference>
<accession>A0A6J5XDC5</accession>
<gene>
    <name evidence="2" type="ORF">ORAREDHAP_LOCUS34112</name>
</gene>